<comment type="caution">
    <text evidence="1">The sequence shown here is derived from an EMBL/GenBank/DDBJ whole genome shotgun (WGS) entry which is preliminary data.</text>
</comment>
<dbReference type="AlphaFoldDB" id="A0A9X9G4L9"/>
<dbReference type="EMBL" id="VOUP01000001">
    <property type="protein sequence ID" value="TXE32775.1"/>
    <property type="molecule type" value="Genomic_DNA"/>
</dbReference>
<accession>A0A9X9G4L9</accession>
<reference evidence="1 2" key="1">
    <citation type="submission" date="2019-07" db="EMBL/GenBank/DDBJ databases">
        <title>Serratia strains were isolated from fresh produce.</title>
        <authorList>
            <person name="Cho G.-S."/>
            <person name="Stein M."/>
            <person name="Lee W."/>
            <person name="Suh S.H."/>
            <person name="Franz C.M.A.P."/>
        </authorList>
    </citation>
    <scope>NUCLEOTIDE SEQUENCE [LARGE SCALE GENOMIC DNA]</scope>
    <source>
        <strain evidence="1 2">S17</strain>
    </source>
</reference>
<sequence length="300" mass="34221">MKYLIVATSYDENSGGVIALHKLCHVINSLGGEAYLHPRVTESRADFKSLLRAAKSFLRVRLGKYNTNPSFKTPVKRRITKSELDDFCVVYPENISGNPIGGKHVVRWFLHHPGYHSGQVNYFSGELYFSYDSFGSDFALHGSKTSERPLRVTHFFDEYYNDIDTEKKRTGVAYCLRKGKGREMAHDVDNSTLIDGLPHREVAAILRRSDIFVSYDLYTAYSWFAIMCGCVPVIIPQQGLSINEWYPNSQSRLGFAYGFDQIEQARAEMELAKSNLKNKEVETIENVRAFMGEVESYFSK</sequence>
<proteinExistence type="predicted"/>
<name>A0A9X9G4L9_9GAMM</name>
<gene>
    <name evidence="1" type="ORF">FOT63_01565</name>
</gene>
<protein>
    <submittedName>
        <fullName evidence="1">WavQ</fullName>
    </submittedName>
</protein>
<organism evidence="1 2">
    <name type="scientific">Serratia ureilytica</name>
    <dbReference type="NCBI Taxonomy" id="300181"/>
    <lineage>
        <taxon>Bacteria</taxon>
        <taxon>Pseudomonadati</taxon>
        <taxon>Pseudomonadota</taxon>
        <taxon>Gammaproteobacteria</taxon>
        <taxon>Enterobacterales</taxon>
        <taxon>Yersiniaceae</taxon>
        <taxon>Serratia</taxon>
    </lineage>
</organism>
<dbReference type="Proteomes" id="UP000321307">
    <property type="component" value="Unassembled WGS sequence"/>
</dbReference>
<evidence type="ECO:0000313" key="2">
    <source>
        <dbReference type="Proteomes" id="UP000321307"/>
    </source>
</evidence>
<evidence type="ECO:0000313" key="1">
    <source>
        <dbReference type="EMBL" id="TXE32775.1"/>
    </source>
</evidence>
<dbReference type="RefSeq" id="WP_147837801.1">
    <property type="nucleotide sequence ID" value="NZ_VOUP01000001.1"/>
</dbReference>